<dbReference type="EMBL" id="BGPR01000018">
    <property type="protein sequence ID" value="GBL79413.1"/>
    <property type="molecule type" value="Genomic_DNA"/>
</dbReference>
<reference evidence="2 3" key="1">
    <citation type="journal article" date="2019" name="Sci. Rep.">
        <title>Orb-weaving spider Araneus ventricosus genome elucidates the spidroin gene catalogue.</title>
        <authorList>
            <person name="Kono N."/>
            <person name="Nakamura H."/>
            <person name="Ohtoshi R."/>
            <person name="Moran D.A.P."/>
            <person name="Shinohara A."/>
            <person name="Yoshida Y."/>
            <person name="Fujiwara M."/>
            <person name="Mori M."/>
            <person name="Tomita M."/>
            <person name="Arakawa K."/>
        </authorList>
    </citation>
    <scope>NUCLEOTIDE SEQUENCE [LARGE SCALE GENOMIC DNA]</scope>
</reference>
<feature type="non-terminal residue" evidence="2">
    <location>
        <position position="1"/>
    </location>
</feature>
<name>A0A4Y2AHW7_ARAVE</name>
<sequence>KMEGLTKRTISGEPQSSNHMNGNNRPNDDELNLIVGSIPNDKGPRPDGVGARWWCSSPAW</sequence>
<dbReference type="Proteomes" id="UP000499080">
    <property type="component" value="Unassembled WGS sequence"/>
</dbReference>
<keyword evidence="3" id="KW-1185">Reference proteome</keyword>
<accession>A0A4Y2AHW7</accession>
<proteinExistence type="predicted"/>
<feature type="region of interest" description="Disordered" evidence="1">
    <location>
        <begin position="1"/>
        <end position="60"/>
    </location>
</feature>
<comment type="caution">
    <text evidence="2">The sequence shown here is derived from an EMBL/GenBank/DDBJ whole genome shotgun (WGS) entry which is preliminary data.</text>
</comment>
<feature type="compositionally biased region" description="Polar residues" evidence="1">
    <location>
        <begin position="8"/>
        <end position="25"/>
    </location>
</feature>
<evidence type="ECO:0000256" key="1">
    <source>
        <dbReference type="SAM" id="MobiDB-lite"/>
    </source>
</evidence>
<evidence type="ECO:0000313" key="3">
    <source>
        <dbReference type="Proteomes" id="UP000499080"/>
    </source>
</evidence>
<dbReference type="AlphaFoldDB" id="A0A4Y2AHW7"/>
<protein>
    <submittedName>
        <fullName evidence="2">Uncharacterized protein</fullName>
    </submittedName>
</protein>
<gene>
    <name evidence="2" type="ORF">AVEN_92594-2_1</name>
</gene>
<organism evidence="2 3">
    <name type="scientific">Araneus ventricosus</name>
    <name type="common">Orbweaver spider</name>
    <name type="synonym">Epeira ventricosa</name>
    <dbReference type="NCBI Taxonomy" id="182803"/>
    <lineage>
        <taxon>Eukaryota</taxon>
        <taxon>Metazoa</taxon>
        <taxon>Ecdysozoa</taxon>
        <taxon>Arthropoda</taxon>
        <taxon>Chelicerata</taxon>
        <taxon>Arachnida</taxon>
        <taxon>Araneae</taxon>
        <taxon>Araneomorphae</taxon>
        <taxon>Entelegynae</taxon>
        <taxon>Araneoidea</taxon>
        <taxon>Araneidae</taxon>
        <taxon>Araneus</taxon>
    </lineage>
</organism>
<evidence type="ECO:0000313" key="2">
    <source>
        <dbReference type="EMBL" id="GBL79413.1"/>
    </source>
</evidence>